<feature type="chain" id="PRO_5004674377" evidence="3">
    <location>
        <begin position="22"/>
        <end position="328"/>
    </location>
</feature>
<dbReference type="OrthoDB" id="347690at2759"/>
<dbReference type="VEuPathDB" id="ToxoDB:EBH_0058970"/>
<name>U6M0Y2_9EIME</name>
<organism evidence="4 5">
    <name type="scientific">Eimeria brunetti</name>
    <dbReference type="NCBI Taxonomy" id="51314"/>
    <lineage>
        <taxon>Eukaryota</taxon>
        <taxon>Sar</taxon>
        <taxon>Alveolata</taxon>
        <taxon>Apicomplexa</taxon>
        <taxon>Conoidasida</taxon>
        <taxon>Coccidia</taxon>
        <taxon>Eucoccidiorida</taxon>
        <taxon>Eimeriorina</taxon>
        <taxon>Eimeriidae</taxon>
        <taxon>Eimeria</taxon>
    </lineage>
</organism>
<keyword evidence="2" id="KW-0472">Membrane</keyword>
<feature type="signal peptide" evidence="3">
    <location>
        <begin position="1"/>
        <end position="21"/>
    </location>
</feature>
<dbReference type="AlphaFoldDB" id="U6M0Y2"/>
<evidence type="ECO:0000256" key="2">
    <source>
        <dbReference type="SAM" id="Phobius"/>
    </source>
</evidence>
<sequence length="328" mass="35053">MERLWQWLLLVAAVEIGGGQAGGSIGLAVTAMASETTSSTRDSDNPVPYGDAELSVLEGHHALSRGDTETALSWDDDVTKTVSFPCSTCSTAAGETAPAKVEAEISVETVPTNTVELSTGLGATGAPVAVPLRGVKSLVSGFLLLSVLLFIINAPDEVDNEDGAFTALHHFFAEGMIDGMFAIDDLLEEKAPVFPFKIFSFWILAGAAPILFLSGLINVVHGLKRRRQRQSLPGPRFSGLPLKLVAALLSMWVTMLPVYTNADDDDGPLLEERGHEGSGSRRENINQDNSTLPAGLALTLQRFWTQEGDAYYMRQTLATVISIPPRGA</sequence>
<feature type="transmembrane region" description="Helical" evidence="2">
    <location>
        <begin position="199"/>
        <end position="220"/>
    </location>
</feature>
<evidence type="ECO:0000256" key="3">
    <source>
        <dbReference type="SAM" id="SignalP"/>
    </source>
</evidence>
<keyword evidence="2" id="KW-0812">Transmembrane</keyword>
<evidence type="ECO:0000313" key="4">
    <source>
        <dbReference type="EMBL" id="CDJ53730.1"/>
    </source>
</evidence>
<evidence type="ECO:0000313" key="5">
    <source>
        <dbReference type="Proteomes" id="UP000030750"/>
    </source>
</evidence>
<evidence type="ECO:0000256" key="1">
    <source>
        <dbReference type="SAM" id="MobiDB-lite"/>
    </source>
</evidence>
<reference evidence="4" key="2">
    <citation type="submission" date="2013-10" db="EMBL/GenBank/DDBJ databases">
        <authorList>
            <person name="Aslett M."/>
        </authorList>
    </citation>
    <scope>NUCLEOTIDE SEQUENCE [LARGE SCALE GENOMIC DNA]</scope>
    <source>
        <strain evidence="4">Houghton</strain>
    </source>
</reference>
<dbReference type="Proteomes" id="UP000030750">
    <property type="component" value="Unassembled WGS sequence"/>
</dbReference>
<dbReference type="EMBL" id="HG713397">
    <property type="protein sequence ID" value="CDJ53730.1"/>
    <property type="molecule type" value="Genomic_DNA"/>
</dbReference>
<protein>
    <submittedName>
        <fullName evidence="4">Uncharacterized protein</fullName>
    </submittedName>
</protein>
<accession>U6M0Y2</accession>
<keyword evidence="3" id="KW-0732">Signal</keyword>
<reference evidence="4" key="1">
    <citation type="submission" date="2013-10" db="EMBL/GenBank/DDBJ databases">
        <title>Genomic analysis of the causative agents of coccidiosis in chickens.</title>
        <authorList>
            <person name="Reid A.J."/>
            <person name="Blake D."/>
            <person name="Billington K."/>
            <person name="Browne H."/>
            <person name="Dunn M."/>
            <person name="Hung S."/>
            <person name="Kawahara F."/>
            <person name="Miranda-Saavedra D."/>
            <person name="Mourier T."/>
            <person name="Nagra H."/>
            <person name="Otto T.D."/>
            <person name="Rawlings N."/>
            <person name="Sanchez A."/>
            <person name="Sanders M."/>
            <person name="Subramaniam C."/>
            <person name="Tay Y."/>
            <person name="Dear P."/>
            <person name="Doerig C."/>
            <person name="Gruber A."/>
            <person name="Parkinson J."/>
            <person name="Shirley M."/>
            <person name="Wan K.L."/>
            <person name="Berriman M."/>
            <person name="Tomley F."/>
            <person name="Pain A."/>
        </authorList>
    </citation>
    <scope>NUCLEOTIDE SEQUENCE [LARGE SCALE GENOMIC DNA]</scope>
    <source>
        <strain evidence="4">Houghton</strain>
    </source>
</reference>
<feature type="compositionally biased region" description="Basic and acidic residues" evidence="1">
    <location>
        <begin position="270"/>
        <end position="285"/>
    </location>
</feature>
<keyword evidence="2" id="KW-1133">Transmembrane helix</keyword>
<feature type="region of interest" description="Disordered" evidence="1">
    <location>
        <begin position="267"/>
        <end position="289"/>
    </location>
</feature>
<proteinExistence type="predicted"/>
<gene>
    <name evidence="4" type="ORF">EBH_0058970</name>
</gene>
<keyword evidence="5" id="KW-1185">Reference proteome</keyword>